<gene>
    <name evidence="1" type="ORF">UBRO_20175</name>
</gene>
<dbReference type="Proteomes" id="UP000179920">
    <property type="component" value="Chromosome XIX"/>
</dbReference>
<protein>
    <submittedName>
        <fullName evidence="1">Uncharacterized protein</fullName>
    </submittedName>
</protein>
<proteinExistence type="predicted"/>
<evidence type="ECO:0000313" key="2">
    <source>
        <dbReference type="Proteomes" id="UP000179920"/>
    </source>
</evidence>
<dbReference type="AlphaFoldDB" id="A0A1K0HBT2"/>
<name>A0A1K0HBT2_9BASI</name>
<organism evidence="1 2">
    <name type="scientific">Ustilago bromivora</name>
    <dbReference type="NCBI Taxonomy" id="307758"/>
    <lineage>
        <taxon>Eukaryota</taxon>
        <taxon>Fungi</taxon>
        <taxon>Dikarya</taxon>
        <taxon>Basidiomycota</taxon>
        <taxon>Ustilaginomycotina</taxon>
        <taxon>Ustilaginomycetes</taxon>
        <taxon>Ustilaginales</taxon>
        <taxon>Ustilaginaceae</taxon>
        <taxon>Ustilago</taxon>
    </lineage>
</organism>
<accession>A0A1K0HBT2</accession>
<reference evidence="2" key="1">
    <citation type="submission" date="2016-04" db="EMBL/GenBank/DDBJ databases">
        <authorList>
            <person name="Guldener U."/>
            <person name="Guldener U."/>
        </authorList>
    </citation>
    <scope>NUCLEOTIDE SEQUENCE [LARGE SCALE GENOMIC DNA]</scope>
    <source>
        <strain evidence="2">UB2112</strain>
    </source>
</reference>
<sequence>MTMPSNPHLFGSSSSNYPLASSSSGYSPTYTSTPFATPAMQLTCQVLHAHQQHHQQLTRTGHSCQSHTIWLTIWNLSDLNFDADDDIHVQHDDVPSLGKPVGFSAKCGLLFSAPSGTALDPPPASLAEAIHLDGGIGKGFMLSTAPPLRIG</sequence>
<evidence type="ECO:0000313" key="1">
    <source>
        <dbReference type="EMBL" id="SAM85827.1"/>
    </source>
</evidence>
<dbReference type="EMBL" id="LT558135">
    <property type="protein sequence ID" value="SAM85827.1"/>
    <property type="molecule type" value="Genomic_DNA"/>
</dbReference>